<evidence type="ECO:0000259" key="6">
    <source>
        <dbReference type="PROSITE" id="PS51007"/>
    </source>
</evidence>
<evidence type="ECO:0000256" key="5">
    <source>
        <dbReference type="SAM" id="Phobius"/>
    </source>
</evidence>
<dbReference type="Proteomes" id="UP001324634">
    <property type="component" value="Chromosome"/>
</dbReference>
<keyword evidence="5" id="KW-0472">Membrane</keyword>
<keyword evidence="8" id="KW-1185">Reference proteome</keyword>
<reference evidence="7 8" key="1">
    <citation type="submission" date="2023-11" db="EMBL/GenBank/DDBJ databases">
        <title>Peredibacter starrii A3.12.</title>
        <authorList>
            <person name="Mitchell R.J."/>
        </authorList>
    </citation>
    <scope>NUCLEOTIDE SEQUENCE [LARGE SCALE GENOMIC DNA]</scope>
    <source>
        <strain evidence="7 8">A3.12</strain>
    </source>
</reference>
<organism evidence="7 8">
    <name type="scientific">Peredibacter starrii</name>
    <dbReference type="NCBI Taxonomy" id="28202"/>
    <lineage>
        <taxon>Bacteria</taxon>
        <taxon>Pseudomonadati</taxon>
        <taxon>Bdellovibrionota</taxon>
        <taxon>Bacteriovoracia</taxon>
        <taxon>Bacteriovoracales</taxon>
        <taxon>Bacteriovoracaceae</taxon>
        <taxon>Peredibacter</taxon>
    </lineage>
</organism>
<dbReference type="AlphaFoldDB" id="A0AAX4HM80"/>
<dbReference type="EMBL" id="CP139487">
    <property type="protein sequence ID" value="WPU64280.1"/>
    <property type="molecule type" value="Genomic_DNA"/>
</dbReference>
<feature type="domain" description="Cytochrome c" evidence="6">
    <location>
        <begin position="65"/>
        <end position="151"/>
    </location>
</feature>
<dbReference type="RefSeq" id="WP_321392782.1">
    <property type="nucleotide sequence ID" value="NZ_CP139487.1"/>
</dbReference>
<keyword evidence="5" id="KW-1133">Transmembrane helix</keyword>
<keyword evidence="3 4" id="KW-0408">Iron</keyword>
<dbReference type="GO" id="GO:0009055">
    <property type="term" value="F:electron transfer activity"/>
    <property type="evidence" value="ECO:0007669"/>
    <property type="project" value="InterPro"/>
</dbReference>
<dbReference type="GO" id="GO:0046872">
    <property type="term" value="F:metal ion binding"/>
    <property type="evidence" value="ECO:0007669"/>
    <property type="project" value="UniProtKB-KW"/>
</dbReference>
<dbReference type="Gene3D" id="1.10.760.10">
    <property type="entry name" value="Cytochrome c-like domain"/>
    <property type="match status" value="1"/>
</dbReference>
<sequence length="153" mass="16526">MASNIFWMGILAVLYVFVTFSTPVVAPPPDKLPDPAAVVVEEPKADAPAAATEAHTPETAVDPATLIAKGKEVYTANCLTCHNKDPNVKGAIGPELVDAPLEVMIVKVRTGRYPEVLPAGFVPKRKTKQMRKFPQLEADVPAIHAYIQSLKKK</sequence>
<proteinExistence type="predicted"/>
<evidence type="ECO:0000256" key="2">
    <source>
        <dbReference type="ARBA" id="ARBA00022723"/>
    </source>
</evidence>
<evidence type="ECO:0000256" key="4">
    <source>
        <dbReference type="PROSITE-ProRule" id="PRU00433"/>
    </source>
</evidence>
<evidence type="ECO:0000313" key="8">
    <source>
        <dbReference type="Proteomes" id="UP001324634"/>
    </source>
</evidence>
<dbReference type="InterPro" id="IPR009056">
    <property type="entry name" value="Cyt_c-like_dom"/>
</dbReference>
<evidence type="ECO:0000256" key="3">
    <source>
        <dbReference type="ARBA" id="ARBA00023004"/>
    </source>
</evidence>
<dbReference type="KEGG" id="psti:SOO65_16420"/>
<feature type="transmembrane region" description="Helical" evidence="5">
    <location>
        <begin position="6"/>
        <end position="26"/>
    </location>
</feature>
<gene>
    <name evidence="7" type="ORF">SOO65_16420</name>
</gene>
<evidence type="ECO:0000256" key="1">
    <source>
        <dbReference type="ARBA" id="ARBA00022617"/>
    </source>
</evidence>
<keyword evidence="2 4" id="KW-0479">Metal-binding</keyword>
<dbReference type="SUPFAM" id="SSF46626">
    <property type="entry name" value="Cytochrome c"/>
    <property type="match status" value="1"/>
</dbReference>
<evidence type="ECO:0000313" key="7">
    <source>
        <dbReference type="EMBL" id="WPU64280.1"/>
    </source>
</evidence>
<dbReference type="GO" id="GO:0020037">
    <property type="term" value="F:heme binding"/>
    <property type="evidence" value="ECO:0007669"/>
    <property type="project" value="InterPro"/>
</dbReference>
<keyword evidence="1 4" id="KW-0349">Heme</keyword>
<dbReference type="InterPro" id="IPR036909">
    <property type="entry name" value="Cyt_c-like_dom_sf"/>
</dbReference>
<dbReference type="PROSITE" id="PS51007">
    <property type="entry name" value="CYTC"/>
    <property type="match status" value="1"/>
</dbReference>
<dbReference type="Pfam" id="PF00034">
    <property type="entry name" value="Cytochrom_C"/>
    <property type="match status" value="1"/>
</dbReference>
<accession>A0AAX4HM80</accession>
<name>A0AAX4HM80_9BACT</name>
<protein>
    <submittedName>
        <fullName evidence="7">Cytochrome c</fullName>
    </submittedName>
</protein>
<keyword evidence="5" id="KW-0812">Transmembrane</keyword>